<reference evidence="2" key="1">
    <citation type="journal article" date="2022" name="Mol. Ecol. Resour.">
        <title>The genomes of chicory, endive, great burdock and yacon provide insights into Asteraceae palaeo-polyploidization history and plant inulin production.</title>
        <authorList>
            <person name="Fan W."/>
            <person name="Wang S."/>
            <person name="Wang H."/>
            <person name="Wang A."/>
            <person name="Jiang F."/>
            <person name="Liu H."/>
            <person name="Zhao H."/>
            <person name="Xu D."/>
            <person name="Zhang Y."/>
        </authorList>
    </citation>
    <scope>NUCLEOTIDE SEQUENCE [LARGE SCALE GENOMIC DNA]</scope>
    <source>
        <strain evidence="2">cv. Yunnan</strain>
    </source>
</reference>
<name>A0ACB9ICL9_9ASTR</name>
<proteinExistence type="predicted"/>
<sequence length="99" mass="11378">MDQYPRGYFGEYYEYQSNDVWCGMCGGPHYAEECYYSMGNFNLHQDGPFMQTSEDWSVVSSHETMPPYEPPPTPTNDASARLLKSLESLNKKILEAFAE</sequence>
<keyword evidence="2" id="KW-1185">Reference proteome</keyword>
<organism evidence="1 2">
    <name type="scientific">Smallanthus sonchifolius</name>
    <dbReference type="NCBI Taxonomy" id="185202"/>
    <lineage>
        <taxon>Eukaryota</taxon>
        <taxon>Viridiplantae</taxon>
        <taxon>Streptophyta</taxon>
        <taxon>Embryophyta</taxon>
        <taxon>Tracheophyta</taxon>
        <taxon>Spermatophyta</taxon>
        <taxon>Magnoliopsida</taxon>
        <taxon>eudicotyledons</taxon>
        <taxon>Gunneridae</taxon>
        <taxon>Pentapetalae</taxon>
        <taxon>asterids</taxon>
        <taxon>campanulids</taxon>
        <taxon>Asterales</taxon>
        <taxon>Asteraceae</taxon>
        <taxon>Asteroideae</taxon>
        <taxon>Heliantheae alliance</taxon>
        <taxon>Millerieae</taxon>
        <taxon>Smallanthus</taxon>
    </lineage>
</organism>
<dbReference type="Proteomes" id="UP001056120">
    <property type="component" value="Linkage Group LG09"/>
</dbReference>
<evidence type="ECO:0000313" key="2">
    <source>
        <dbReference type="Proteomes" id="UP001056120"/>
    </source>
</evidence>
<gene>
    <name evidence="1" type="ORF">L1987_28089</name>
</gene>
<comment type="caution">
    <text evidence="1">The sequence shown here is derived from an EMBL/GenBank/DDBJ whole genome shotgun (WGS) entry which is preliminary data.</text>
</comment>
<dbReference type="EMBL" id="CM042026">
    <property type="protein sequence ID" value="KAI3805577.1"/>
    <property type="molecule type" value="Genomic_DNA"/>
</dbReference>
<protein>
    <submittedName>
        <fullName evidence="1">Uncharacterized protein</fullName>
    </submittedName>
</protein>
<evidence type="ECO:0000313" key="1">
    <source>
        <dbReference type="EMBL" id="KAI3805577.1"/>
    </source>
</evidence>
<accession>A0ACB9ICL9</accession>
<reference evidence="1 2" key="2">
    <citation type="journal article" date="2022" name="Mol. Ecol. Resour.">
        <title>The genomes of chicory, endive, great burdock and yacon provide insights into Asteraceae paleo-polyploidization history and plant inulin production.</title>
        <authorList>
            <person name="Fan W."/>
            <person name="Wang S."/>
            <person name="Wang H."/>
            <person name="Wang A."/>
            <person name="Jiang F."/>
            <person name="Liu H."/>
            <person name="Zhao H."/>
            <person name="Xu D."/>
            <person name="Zhang Y."/>
        </authorList>
    </citation>
    <scope>NUCLEOTIDE SEQUENCE [LARGE SCALE GENOMIC DNA]</scope>
    <source>
        <strain evidence="2">cv. Yunnan</strain>
        <tissue evidence="1">Leaves</tissue>
    </source>
</reference>